<feature type="region of interest" description="Disordered" evidence="1">
    <location>
        <begin position="201"/>
        <end position="246"/>
    </location>
</feature>
<feature type="transmembrane region" description="Helical" evidence="2">
    <location>
        <begin position="106"/>
        <end position="126"/>
    </location>
</feature>
<feature type="compositionally biased region" description="Polar residues" evidence="1">
    <location>
        <begin position="152"/>
        <end position="163"/>
    </location>
</feature>
<feature type="compositionally biased region" description="Basic and acidic residues" evidence="1">
    <location>
        <begin position="226"/>
        <end position="246"/>
    </location>
</feature>
<dbReference type="AlphaFoldDB" id="A0AAN7STA1"/>
<keyword evidence="4" id="KW-1185">Reference proteome</keyword>
<accession>A0AAN7STA1</accession>
<comment type="caution">
    <text evidence="3">The sequence shown here is derived from an EMBL/GenBank/DDBJ whole genome shotgun (WGS) entry which is preliminary data.</text>
</comment>
<feature type="compositionally biased region" description="Low complexity" evidence="1">
    <location>
        <begin position="382"/>
        <end position="404"/>
    </location>
</feature>
<keyword evidence="2" id="KW-0812">Transmembrane</keyword>
<protein>
    <submittedName>
        <fullName evidence="3">Uncharacterized protein</fullName>
    </submittedName>
</protein>
<organism evidence="3 4">
    <name type="scientific">Lithohypha guttulata</name>
    <dbReference type="NCBI Taxonomy" id="1690604"/>
    <lineage>
        <taxon>Eukaryota</taxon>
        <taxon>Fungi</taxon>
        <taxon>Dikarya</taxon>
        <taxon>Ascomycota</taxon>
        <taxon>Pezizomycotina</taxon>
        <taxon>Eurotiomycetes</taxon>
        <taxon>Chaetothyriomycetidae</taxon>
        <taxon>Chaetothyriales</taxon>
        <taxon>Trichomeriaceae</taxon>
        <taxon>Lithohypha</taxon>
    </lineage>
</organism>
<name>A0AAN7STA1_9EURO</name>
<sequence>MAPLNNLLHSFDLSQYLESLTLKEREDLTHPHPEIARRDENEELKSPGPWAAVSPSPSTTTSLPTPLRVQLQARNNPTGALPTGNGQPTHGGAIDPNEVNMVAVQSAFAVIGCAMVVGIIWFFFWAKNGGFQWRRGDWDDYKSTVLRRKGPNGTTLSNATKSTRLGGGSVVGQGFSDRDTNSYMDDTSTIYTGTMTELSSSTAPIIKEKQGQYTGDKRDRKKKSRRKEDNAKERKQREMKEAAFEGAHDDDVRAYMAEKPARVGGINAHSDTLHYGTDYTDTEPSVHSSAPRQSARHQPSAAAAPPPPTVPQHHKQPSSSRGAAKPSKRDFSYTIGGHQEQKHFSIAPSQRSASPPPLRVPARSIQQENTQAYFHPIPGLSGAAQAGRQQQNGFRRGAGTDLDD</sequence>
<feature type="region of interest" description="Disordered" evidence="1">
    <location>
        <begin position="24"/>
        <end position="64"/>
    </location>
</feature>
<feature type="region of interest" description="Disordered" evidence="1">
    <location>
        <begin position="274"/>
        <end position="404"/>
    </location>
</feature>
<reference evidence="3 4" key="1">
    <citation type="submission" date="2023-08" db="EMBL/GenBank/DDBJ databases">
        <title>Black Yeasts Isolated from many extreme environments.</title>
        <authorList>
            <person name="Coleine C."/>
            <person name="Stajich J.E."/>
            <person name="Selbmann L."/>
        </authorList>
    </citation>
    <scope>NUCLEOTIDE SEQUENCE [LARGE SCALE GENOMIC DNA]</scope>
    <source>
        <strain evidence="3 4">CCFEE 5910</strain>
    </source>
</reference>
<feature type="compositionally biased region" description="Basic and acidic residues" evidence="1">
    <location>
        <begin position="24"/>
        <end position="45"/>
    </location>
</feature>
<dbReference type="Proteomes" id="UP001309876">
    <property type="component" value="Unassembled WGS sequence"/>
</dbReference>
<feature type="compositionally biased region" description="Polar residues" evidence="1">
    <location>
        <begin position="282"/>
        <end position="292"/>
    </location>
</feature>
<evidence type="ECO:0000313" key="3">
    <source>
        <dbReference type="EMBL" id="KAK5080899.1"/>
    </source>
</evidence>
<proteinExistence type="predicted"/>
<keyword evidence="2" id="KW-0472">Membrane</keyword>
<keyword evidence="2" id="KW-1133">Transmembrane helix</keyword>
<evidence type="ECO:0000256" key="2">
    <source>
        <dbReference type="SAM" id="Phobius"/>
    </source>
</evidence>
<feature type="compositionally biased region" description="Low complexity" evidence="1">
    <location>
        <begin position="54"/>
        <end position="64"/>
    </location>
</feature>
<gene>
    <name evidence="3" type="ORF">LTR05_008215</name>
</gene>
<evidence type="ECO:0000313" key="4">
    <source>
        <dbReference type="Proteomes" id="UP001309876"/>
    </source>
</evidence>
<dbReference type="EMBL" id="JAVRRJ010000011">
    <property type="protein sequence ID" value="KAK5080899.1"/>
    <property type="molecule type" value="Genomic_DNA"/>
</dbReference>
<feature type="region of interest" description="Disordered" evidence="1">
    <location>
        <begin position="151"/>
        <end position="179"/>
    </location>
</feature>
<evidence type="ECO:0000256" key="1">
    <source>
        <dbReference type="SAM" id="MobiDB-lite"/>
    </source>
</evidence>
<feature type="compositionally biased region" description="Basic and acidic residues" evidence="1">
    <location>
        <begin position="206"/>
        <end position="218"/>
    </location>
</feature>